<dbReference type="InterPro" id="IPR020555">
    <property type="entry name" value="MECDP_synthase_CS"/>
</dbReference>
<dbReference type="SUPFAM" id="SSF69765">
    <property type="entry name" value="IpsF-like"/>
    <property type="match status" value="1"/>
</dbReference>
<dbReference type="GO" id="GO:0050518">
    <property type="term" value="F:2-C-methyl-D-erythritol 4-phosphate cytidylyltransferase activity"/>
    <property type="evidence" value="ECO:0007669"/>
    <property type="project" value="UniProtKB-UniRule"/>
</dbReference>
<keyword evidence="8 11" id="KW-0414">Isoprene biosynthesis</keyword>
<feature type="site" description="Transition state stabilizer" evidence="11">
    <location>
        <position position="41"/>
    </location>
</feature>
<comment type="pathway">
    <text evidence="11">Isoprenoid biosynthesis; isopentenyl diphosphate biosynthesis via DXP pathway; isopentenyl diphosphate from 1-deoxy-D-xylulose 5-phosphate: step 2/6.</text>
</comment>
<comment type="caution">
    <text evidence="11">Lacks conserved residue(s) required for the propagation of feature annotation.</text>
</comment>
<evidence type="ECO:0000256" key="9">
    <source>
        <dbReference type="ARBA" id="ARBA00023239"/>
    </source>
</evidence>
<evidence type="ECO:0000256" key="7">
    <source>
        <dbReference type="ARBA" id="ARBA00022723"/>
    </source>
</evidence>
<reference evidence="15" key="1">
    <citation type="submission" date="2018-02" db="EMBL/GenBank/DDBJ databases">
        <authorList>
            <person name="Holder M.E."/>
            <person name="Ajami N.J."/>
            <person name="Petrosino J.F."/>
        </authorList>
    </citation>
    <scope>NUCLEOTIDE SEQUENCE [LARGE SCALE GENOMIC DNA]</scope>
    <source>
        <strain evidence="15">CCUG 47132</strain>
    </source>
</reference>
<dbReference type="InterPro" id="IPR029044">
    <property type="entry name" value="Nucleotide-diphossugar_trans"/>
</dbReference>
<evidence type="ECO:0000256" key="11">
    <source>
        <dbReference type="HAMAP-Rule" id="MF_01520"/>
    </source>
</evidence>
<protein>
    <recommendedName>
        <fullName evidence="11">Bifunctional enzyme IspD/IspF</fullName>
    </recommendedName>
    <domain>
        <recommendedName>
            <fullName evidence="11">2-C-methyl-D-erythritol 4-phosphate cytidylyltransferase</fullName>
            <ecNumber evidence="11">2.7.7.60</ecNumber>
        </recommendedName>
        <alternativeName>
            <fullName evidence="11">4-diphosphocytidyl-2C-methyl-D-erythritol synthase</fullName>
        </alternativeName>
        <alternativeName>
            <fullName evidence="11">MEP cytidylyltransferase</fullName>
            <shortName evidence="11">MCT</shortName>
        </alternativeName>
    </domain>
    <domain>
        <recommendedName>
            <fullName evidence="11">2-C-methyl-D-erythritol 2,4-cyclodiphosphate synthase</fullName>
            <shortName evidence="11">MECDP-synthase</shortName>
            <shortName evidence="11">MECPP-synthase</shortName>
            <shortName evidence="11">MECPS</shortName>
            <ecNumber evidence="11">4.6.1.12</ecNumber>
        </recommendedName>
    </domain>
</protein>
<sequence>MDITIKINNYKSATASKARSPHIALVAAAGKGTRMGAEIPKQLMSYKGMTVVERTASVFAAHEEIDAVFLLIPQDKEYDETFFQIADRLECLYGKPIRCSYGGSSRGESVFHGLEAISDYLSKNCEIDNSDSIEACEAVILIHDAARAEITEEIIDRNIAAMRDNEATCTVVPMIDSLRMTEKSASEFFDDLSSHNDYLIINSKSIDRDRVVAVQTPQCFKLSSLMAAYDKARRDGYVGTDDASIAEHFGIDIALVEGDYANTKITTGKDIPMGIRVGTGYDVHRLAEGHRLILCGVPLPSDRGLVGHSDADVATHALMDALLGAACLGDIGKHFPDTDDRYKGADSIALLREVKEKIGDVSIGNVDITIIAERPKLAPYIDKMRENIAMALEMPIGAVNVKATTTEKLGFTGREEGIAAQAVCTIEGRF</sequence>
<dbReference type="PROSITE" id="PS01350">
    <property type="entry name" value="ISPF"/>
    <property type="match status" value="1"/>
</dbReference>
<keyword evidence="5 11" id="KW-0808">Transferase</keyword>
<dbReference type="Pfam" id="PF02542">
    <property type="entry name" value="YgbB"/>
    <property type="match status" value="1"/>
</dbReference>
<dbReference type="EC" id="4.6.1.12" evidence="11"/>
<keyword evidence="7 11" id="KW-0479">Metal-binding</keyword>
<dbReference type="CDD" id="cd02516">
    <property type="entry name" value="CDP-ME_synthetase"/>
    <property type="match status" value="1"/>
</dbReference>
<keyword evidence="9 11" id="KW-0456">Lyase</keyword>
<evidence type="ECO:0000256" key="4">
    <source>
        <dbReference type="ARBA" id="ARBA00008480"/>
    </source>
</evidence>
<dbReference type="NCBIfam" id="TIGR00151">
    <property type="entry name" value="ispF"/>
    <property type="match status" value="1"/>
</dbReference>
<comment type="similarity">
    <text evidence="11">In the C-terminal section; belongs to the IspF family.</text>
</comment>
<evidence type="ECO:0000256" key="10">
    <source>
        <dbReference type="ARBA" id="ARBA00023268"/>
    </source>
</evidence>
<dbReference type="InterPro" id="IPR036571">
    <property type="entry name" value="MECDP_synthase_sf"/>
</dbReference>
<dbReference type="PROSITE" id="PS01295">
    <property type="entry name" value="ISPD"/>
    <property type="match status" value="1"/>
</dbReference>
<feature type="region of interest" description="2-C-methyl-D-erythritol 2,4-cyclodiphosphate synthase" evidence="11">
    <location>
        <begin position="276"/>
        <end position="430"/>
    </location>
</feature>
<evidence type="ECO:0000256" key="5">
    <source>
        <dbReference type="ARBA" id="ARBA00022679"/>
    </source>
</evidence>
<dbReference type="AlphaFoldDB" id="A0A2S0L256"/>
<dbReference type="Gene3D" id="3.90.550.10">
    <property type="entry name" value="Spore Coat Polysaccharide Biosynthesis Protein SpsA, Chain A"/>
    <property type="match status" value="1"/>
</dbReference>
<evidence type="ECO:0000256" key="2">
    <source>
        <dbReference type="ARBA" id="ARBA00001968"/>
    </source>
</evidence>
<dbReference type="UniPathway" id="UPA00056">
    <property type="reaction ID" value="UER00093"/>
</dbReference>
<comment type="pathway">
    <text evidence="3 11">Isoprenoid biosynthesis; isopentenyl diphosphate biosynthesis via DXP pathway; isopentenyl diphosphate from 1-deoxy-D-xylulose 5-phosphate: step 4/6.</text>
</comment>
<dbReference type="GO" id="GO:0019288">
    <property type="term" value="P:isopentenyl diphosphate biosynthetic process, methylerythritol 4-phosphate pathway"/>
    <property type="evidence" value="ECO:0007669"/>
    <property type="project" value="UniProtKB-UniRule"/>
</dbReference>
<organism evidence="14 15">
    <name type="scientific">Mogibacterium diversum</name>
    <dbReference type="NCBI Taxonomy" id="114527"/>
    <lineage>
        <taxon>Bacteria</taxon>
        <taxon>Bacillati</taxon>
        <taxon>Bacillota</taxon>
        <taxon>Clostridia</taxon>
        <taxon>Peptostreptococcales</taxon>
        <taxon>Anaerovoracaceae</taxon>
        <taxon>Mogibacterium</taxon>
    </lineage>
</organism>
<dbReference type="EC" id="2.7.7.60" evidence="11"/>
<dbReference type="Gene3D" id="3.30.1330.50">
    <property type="entry name" value="2-C-methyl-D-erythritol 2,4-cyclodiphosphate synthase"/>
    <property type="match status" value="1"/>
</dbReference>
<keyword evidence="10 11" id="KW-0511">Multifunctional enzyme</keyword>
<feature type="site" description="Transition state stabilizer" evidence="11">
    <location>
        <position position="308"/>
    </location>
</feature>
<feature type="binding site" evidence="11">
    <location>
        <begin position="335"/>
        <end position="339"/>
    </location>
    <ligand>
        <name>4-CDP-2-C-methyl-D-erythritol 2-phosphate</name>
        <dbReference type="ChEBI" id="CHEBI:57919"/>
    </ligand>
</feature>
<evidence type="ECO:0000256" key="1">
    <source>
        <dbReference type="ARBA" id="ARBA00000200"/>
    </source>
</evidence>
<dbReference type="HAMAP" id="MF_00107">
    <property type="entry name" value="IspF"/>
    <property type="match status" value="1"/>
</dbReference>
<evidence type="ECO:0000256" key="12">
    <source>
        <dbReference type="RuleBase" id="RU004395"/>
    </source>
</evidence>
<feature type="site" description="Transition state stabilizer" evidence="11">
    <location>
        <position position="34"/>
    </location>
</feature>
<feature type="binding site" evidence="11">
    <location>
        <position position="414"/>
    </location>
    <ligand>
        <name>4-CDP-2-C-methyl-D-erythritol 2-phosphate</name>
        <dbReference type="ChEBI" id="CHEBI:57919"/>
    </ligand>
</feature>
<comment type="catalytic activity">
    <reaction evidence="11">
        <text>2-C-methyl-D-erythritol 4-phosphate + CTP + H(+) = 4-CDP-2-C-methyl-D-erythritol + diphosphate</text>
        <dbReference type="Rhea" id="RHEA:13429"/>
        <dbReference type="ChEBI" id="CHEBI:15378"/>
        <dbReference type="ChEBI" id="CHEBI:33019"/>
        <dbReference type="ChEBI" id="CHEBI:37563"/>
        <dbReference type="ChEBI" id="CHEBI:57823"/>
        <dbReference type="ChEBI" id="CHEBI:58262"/>
        <dbReference type="EC" id="2.7.7.60"/>
    </reaction>
</comment>
<feature type="site" description="Positions MEP for the nucleophilic attack" evidence="11">
    <location>
        <position position="208"/>
    </location>
</feature>
<feature type="binding site" evidence="11">
    <location>
        <position position="282"/>
    </location>
    <ligand>
        <name>a divalent metal cation</name>
        <dbReference type="ChEBI" id="CHEBI:60240"/>
    </ligand>
</feature>
<feature type="region of interest" description="2-C-methyl-D-erythritol 4-phosphate cytidylyltransferase" evidence="11">
    <location>
        <begin position="1"/>
        <end position="275"/>
    </location>
</feature>
<dbReference type="InterPro" id="IPR018294">
    <property type="entry name" value="ISPD_synthase_CS"/>
</dbReference>
<evidence type="ECO:0000313" key="14">
    <source>
        <dbReference type="EMBL" id="AVM47381.1"/>
    </source>
</evidence>
<dbReference type="Proteomes" id="UP000237883">
    <property type="component" value="Chromosome"/>
</dbReference>
<evidence type="ECO:0000256" key="3">
    <source>
        <dbReference type="ARBA" id="ARBA00004709"/>
    </source>
</evidence>
<evidence type="ECO:0000256" key="6">
    <source>
        <dbReference type="ARBA" id="ARBA00022695"/>
    </source>
</evidence>
<dbReference type="Pfam" id="PF01128">
    <property type="entry name" value="IspD"/>
    <property type="match status" value="1"/>
</dbReference>
<feature type="binding site" evidence="11">
    <location>
        <begin position="308"/>
        <end position="309"/>
    </location>
    <ligand>
        <name>4-CDP-2-C-methyl-D-erythritol 2-phosphate</name>
        <dbReference type="ChEBI" id="CHEBI:57919"/>
    </ligand>
</feature>
<dbReference type="PANTHER" id="PTHR43181:SF1">
    <property type="entry name" value="2-C-METHYL-D-ERYTHRITOL 2,4-CYCLODIPHOSPHATE SYNTHASE, CHLOROPLASTIC"/>
    <property type="match status" value="1"/>
</dbReference>
<proteinExistence type="inferred from homology"/>
<feature type="site" description="Positions MEP for the nucleophilic attack" evidence="11">
    <location>
        <position position="264"/>
    </location>
</feature>
<evidence type="ECO:0000313" key="15">
    <source>
        <dbReference type="Proteomes" id="UP000237883"/>
    </source>
</evidence>
<dbReference type="InterPro" id="IPR003526">
    <property type="entry name" value="MECDP_synthase"/>
</dbReference>
<evidence type="ECO:0000259" key="13">
    <source>
        <dbReference type="Pfam" id="PF02542"/>
    </source>
</evidence>
<dbReference type="GO" id="GO:0046872">
    <property type="term" value="F:metal ion binding"/>
    <property type="evidence" value="ECO:0007669"/>
    <property type="project" value="UniProtKB-KW"/>
</dbReference>
<feature type="binding site" evidence="11">
    <location>
        <begin position="404"/>
        <end position="407"/>
    </location>
    <ligand>
        <name>4-CDP-2-C-methyl-D-erythritol 2-phosphate</name>
        <dbReference type="ChEBI" id="CHEBI:57919"/>
    </ligand>
</feature>
<evidence type="ECO:0000256" key="8">
    <source>
        <dbReference type="ARBA" id="ARBA00023229"/>
    </source>
</evidence>
<dbReference type="PANTHER" id="PTHR43181">
    <property type="entry name" value="2-C-METHYL-D-ERYTHRITOL 2,4-CYCLODIPHOSPHATE SYNTHASE, CHLOROPLASTIC"/>
    <property type="match status" value="1"/>
</dbReference>
<feature type="site" description="Transition state stabilizer" evidence="11">
    <location>
        <position position="405"/>
    </location>
</feature>
<dbReference type="FunFam" id="3.30.1330.50:FF:000001">
    <property type="entry name" value="2-C-methyl-D-erythritol 2,4-cyclodiphosphate synthase"/>
    <property type="match status" value="1"/>
</dbReference>
<accession>A0A2S0L256</accession>
<name>A0A2S0L256_9FIRM</name>
<feature type="binding site" evidence="11">
    <location>
        <begin position="282"/>
        <end position="284"/>
    </location>
    <ligand>
        <name>4-CDP-2-C-methyl-D-erythritol 2-phosphate</name>
        <dbReference type="ChEBI" id="CHEBI:57919"/>
    </ligand>
</feature>
<dbReference type="CDD" id="cd00554">
    <property type="entry name" value="MECDP_synthase"/>
    <property type="match status" value="1"/>
</dbReference>
<comment type="similarity">
    <text evidence="4 12">Belongs to the IspF family.</text>
</comment>
<dbReference type="HAMAP" id="MF_01520">
    <property type="entry name" value="IspDF"/>
    <property type="match status" value="1"/>
</dbReference>
<keyword evidence="15" id="KW-1185">Reference proteome</keyword>
<dbReference type="EMBL" id="CP027228">
    <property type="protein sequence ID" value="AVM47381.1"/>
    <property type="molecule type" value="Genomic_DNA"/>
</dbReference>
<dbReference type="GO" id="GO:0008685">
    <property type="term" value="F:2-C-methyl-D-erythritol 2,4-cyclodiphosphate synthase activity"/>
    <property type="evidence" value="ECO:0007669"/>
    <property type="project" value="UniProtKB-UniRule"/>
</dbReference>
<dbReference type="OrthoDB" id="9806837at2"/>
<comment type="similarity">
    <text evidence="11">In the N-terminal section; belongs to the IspD/TarI cytidylyltransferase family. IspD subfamily.</text>
</comment>
<feature type="binding site" evidence="11">
    <location>
        <position position="284"/>
    </location>
    <ligand>
        <name>a divalent metal cation</name>
        <dbReference type="ChEBI" id="CHEBI:60240"/>
    </ligand>
</feature>
<gene>
    <name evidence="11" type="primary">ispDF</name>
    <name evidence="14" type="ORF">C5Q96_00295</name>
</gene>
<feature type="binding site" evidence="11">
    <location>
        <position position="316"/>
    </location>
    <ligand>
        <name>a divalent metal cation</name>
        <dbReference type="ChEBI" id="CHEBI:60240"/>
    </ligand>
</feature>
<dbReference type="InterPro" id="IPR034683">
    <property type="entry name" value="IspD/TarI"/>
</dbReference>
<dbReference type="GO" id="GO:0016114">
    <property type="term" value="P:terpenoid biosynthetic process"/>
    <property type="evidence" value="ECO:0007669"/>
    <property type="project" value="InterPro"/>
</dbReference>
<comment type="cofactor">
    <cofactor evidence="2 11">
        <name>a divalent metal cation</name>
        <dbReference type="ChEBI" id="CHEBI:60240"/>
    </cofactor>
</comment>
<dbReference type="KEGG" id="mdv:C5Q96_00295"/>
<comment type="function">
    <text evidence="11">Bifunctional enzyme that catalyzes the formation of 4-diphosphocytidyl-2-C-methyl-D-erythritol from CTP and 2-C-methyl-D-erythritol 4-phosphate (MEP) (IspD), and catalyzes the conversion of 4-diphosphocytidyl-2-C-methyl-D-erythritol 2-phosphate (CDP-ME2P) to 2-C-methyl-D-erythritol 2,4-cyclodiphosphate (ME-CPP) with a corresponding release of cytidine 5-monophosphate (CMP) (IspF).</text>
</comment>
<feature type="domain" description="2-C-methyl-D-erythritol 2,4-cyclodiphosphate synthase" evidence="13">
    <location>
        <begin position="275"/>
        <end position="426"/>
    </location>
</feature>
<feature type="binding site" evidence="11">
    <location>
        <begin position="330"/>
        <end position="332"/>
    </location>
    <ligand>
        <name>4-CDP-2-C-methyl-D-erythritol 2-phosphate</name>
        <dbReference type="ChEBI" id="CHEBI:57919"/>
    </ligand>
</feature>
<dbReference type="SUPFAM" id="SSF53448">
    <property type="entry name" value="Nucleotide-diphospho-sugar transferases"/>
    <property type="match status" value="1"/>
</dbReference>
<comment type="catalytic activity">
    <reaction evidence="1 11 12">
        <text>4-CDP-2-C-methyl-D-erythritol 2-phosphate = 2-C-methyl-D-erythritol 2,4-cyclic diphosphate + CMP</text>
        <dbReference type="Rhea" id="RHEA:23864"/>
        <dbReference type="ChEBI" id="CHEBI:57919"/>
        <dbReference type="ChEBI" id="CHEBI:58483"/>
        <dbReference type="ChEBI" id="CHEBI:60377"/>
        <dbReference type="EC" id="4.6.1.12"/>
    </reaction>
</comment>
<keyword evidence="6 11" id="KW-0548">Nucleotidyltransferase</keyword>
<dbReference type="InterPro" id="IPR026596">
    <property type="entry name" value="IspD/F"/>
</dbReference>
<feature type="binding site" evidence="11">
    <location>
        <position position="411"/>
    </location>
    <ligand>
        <name>4-CDP-2-C-methyl-D-erythritol 2-phosphate</name>
        <dbReference type="ChEBI" id="CHEBI:57919"/>
    </ligand>
</feature>